<dbReference type="RefSeq" id="WP_377247695.1">
    <property type="nucleotide sequence ID" value="NZ_JBHLUH010000009.1"/>
</dbReference>
<keyword evidence="2" id="KW-0521">NADP</keyword>
<evidence type="ECO:0000256" key="3">
    <source>
        <dbReference type="ARBA" id="ARBA00023002"/>
    </source>
</evidence>
<dbReference type="PRINTS" id="PR00080">
    <property type="entry name" value="SDRFAMILY"/>
</dbReference>
<comment type="caution">
    <text evidence="5">The sequence shown here is derived from an EMBL/GenBank/DDBJ whole genome shotgun (WGS) entry which is preliminary data.</text>
</comment>
<keyword evidence="3" id="KW-0560">Oxidoreductase</keyword>
<accession>A0ABV6LYP8</accession>
<keyword evidence="6" id="KW-1185">Reference proteome</keyword>
<dbReference type="Pfam" id="PF00106">
    <property type="entry name" value="adh_short"/>
    <property type="match status" value="1"/>
</dbReference>
<name>A0ABV6LYP8_9ACTN</name>
<evidence type="ECO:0000313" key="5">
    <source>
        <dbReference type="EMBL" id="MFC0527558.1"/>
    </source>
</evidence>
<dbReference type="InterPro" id="IPR036291">
    <property type="entry name" value="NAD(P)-bd_dom_sf"/>
</dbReference>
<evidence type="ECO:0000256" key="4">
    <source>
        <dbReference type="RuleBase" id="RU000363"/>
    </source>
</evidence>
<protein>
    <submittedName>
        <fullName evidence="5">SDR family NAD(P)-dependent oxidoreductase</fullName>
    </submittedName>
</protein>
<dbReference type="Gene3D" id="3.40.50.720">
    <property type="entry name" value="NAD(P)-binding Rossmann-like Domain"/>
    <property type="match status" value="1"/>
</dbReference>
<dbReference type="EMBL" id="JBHLUH010000009">
    <property type="protein sequence ID" value="MFC0527558.1"/>
    <property type="molecule type" value="Genomic_DNA"/>
</dbReference>
<comment type="similarity">
    <text evidence="1 4">Belongs to the short-chain dehydrogenases/reductases (SDR) family.</text>
</comment>
<dbReference type="PANTHER" id="PTHR43490">
    <property type="entry name" value="(+)-NEOMENTHOL DEHYDROGENASE"/>
    <property type="match status" value="1"/>
</dbReference>
<evidence type="ECO:0000313" key="6">
    <source>
        <dbReference type="Proteomes" id="UP001589867"/>
    </source>
</evidence>
<dbReference type="Proteomes" id="UP001589867">
    <property type="component" value="Unassembled WGS sequence"/>
</dbReference>
<evidence type="ECO:0000256" key="1">
    <source>
        <dbReference type="ARBA" id="ARBA00006484"/>
    </source>
</evidence>
<evidence type="ECO:0000256" key="2">
    <source>
        <dbReference type="ARBA" id="ARBA00022857"/>
    </source>
</evidence>
<reference evidence="5 6" key="1">
    <citation type="submission" date="2024-09" db="EMBL/GenBank/DDBJ databases">
        <authorList>
            <person name="Sun Q."/>
            <person name="Mori K."/>
        </authorList>
    </citation>
    <scope>NUCLEOTIDE SEQUENCE [LARGE SCALE GENOMIC DNA]</scope>
    <source>
        <strain evidence="5 6">TBRC 3947</strain>
    </source>
</reference>
<sequence>MGGAHHDGAAVANHGRPVPMFDDGLAVPRYPAGSGTGAPVAPLPLSGHVALVSGGSQGLGLRIVRMLAERGMRVVLASRSAHRGRAAVELLGDLADRVAVRELDIRDPGSVARLASWLDRRLGRCDVLVNNAAVLIDDDRDGVATVDLEVVRSTLETNLLGTWRLTQAIVPLMYARRYGRIVNVSSGLASLAGMRRGLPAYRASKCAVNALTRMLADELASAGILVNACCPGPVHGDPNGARLSASADAPVWLATLPDDGPTGGFYRGRTPLDW</sequence>
<dbReference type="PRINTS" id="PR00081">
    <property type="entry name" value="GDHRDH"/>
</dbReference>
<proteinExistence type="inferred from homology"/>
<dbReference type="InterPro" id="IPR002347">
    <property type="entry name" value="SDR_fam"/>
</dbReference>
<dbReference type="PANTHER" id="PTHR43490:SF99">
    <property type="entry name" value="SHORT-CHAIN DEHYDROGENASE_REDUCTASE"/>
    <property type="match status" value="1"/>
</dbReference>
<organism evidence="5 6">
    <name type="scientific">Phytohabitans kaempferiae</name>
    <dbReference type="NCBI Taxonomy" id="1620943"/>
    <lineage>
        <taxon>Bacteria</taxon>
        <taxon>Bacillati</taxon>
        <taxon>Actinomycetota</taxon>
        <taxon>Actinomycetes</taxon>
        <taxon>Micromonosporales</taxon>
        <taxon>Micromonosporaceae</taxon>
    </lineage>
</organism>
<dbReference type="SUPFAM" id="SSF51735">
    <property type="entry name" value="NAD(P)-binding Rossmann-fold domains"/>
    <property type="match status" value="1"/>
</dbReference>
<gene>
    <name evidence="5" type="ORF">ACFFIA_07795</name>
</gene>